<sequence>MSKNTVSATNLVLLGAVTALALDGRLRRRVVGGTHEVLSSAHEVYDEALRPALHVAARQGVRALADLREEGPDHASRWLHVAQTALEAAAERAARAAEEGRSVAESRLSDAGDVLESRLETGRKVAGRELRHARRAGAETLSEVQDKLGDVQGKFLSFMNDAGDDLEHRRRVMERDLARARKHAERELRSARSDWHPEKLEREISKRVAPLQKYAERELAGFERDVKRQKAMAERQSRGGNGGLTAALLIGGGLVALARMPQARKAVMDAVASVDPDAEVHLRRVGRSARETLGSFWLEHPETPAAKQDAAPAPKPSMQNQTAGGSPAADSPAAVGGAAASEATAKDSAQVSGQAAGQVAAQQPGTDAGRGAGAQSTGTDKPAGGASGAAAGDQTNASDRK</sequence>
<accession>A0ABW1YAC3</accession>
<protein>
    <recommendedName>
        <fullName evidence="4">Alginate biosynthesis protein AlgP</fullName>
    </recommendedName>
</protein>
<dbReference type="Proteomes" id="UP001596297">
    <property type="component" value="Unassembled WGS sequence"/>
</dbReference>
<evidence type="ECO:0000256" key="1">
    <source>
        <dbReference type="SAM" id="MobiDB-lite"/>
    </source>
</evidence>
<feature type="compositionally biased region" description="Low complexity" evidence="1">
    <location>
        <begin position="322"/>
        <end position="363"/>
    </location>
</feature>
<dbReference type="EMBL" id="JBHSWD010000001">
    <property type="protein sequence ID" value="MFC6591104.1"/>
    <property type="molecule type" value="Genomic_DNA"/>
</dbReference>
<dbReference type="RefSeq" id="WP_380082111.1">
    <property type="nucleotide sequence ID" value="NZ_JBHSWD010000001.1"/>
</dbReference>
<proteinExistence type="predicted"/>
<keyword evidence="3" id="KW-1185">Reference proteome</keyword>
<comment type="caution">
    <text evidence="2">The sequence shown here is derived from an EMBL/GenBank/DDBJ whole genome shotgun (WGS) entry which is preliminary data.</text>
</comment>
<gene>
    <name evidence="2" type="ORF">ACFP81_03030</name>
</gene>
<reference evidence="3" key="1">
    <citation type="journal article" date="2019" name="Int. J. Syst. Evol. Microbiol.">
        <title>The Global Catalogue of Microorganisms (GCM) 10K type strain sequencing project: providing services to taxonomists for standard genome sequencing and annotation.</title>
        <authorList>
            <consortium name="The Broad Institute Genomics Platform"/>
            <consortium name="The Broad Institute Genome Sequencing Center for Infectious Disease"/>
            <person name="Wu L."/>
            <person name="Ma J."/>
        </authorList>
    </citation>
    <scope>NUCLEOTIDE SEQUENCE [LARGE SCALE GENOMIC DNA]</scope>
    <source>
        <strain evidence="3">CGMCC 1.15772</strain>
    </source>
</reference>
<evidence type="ECO:0008006" key="4">
    <source>
        <dbReference type="Google" id="ProtNLM"/>
    </source>
</evidence>
<evidence type="ECO:0000313" key="3">
    <source>
        <dbReference type="Proteomes" id="UP001596297"/>
    </source>
</evidence>
<evidence type="ECO:0000313" key="2">
    <source>
        <dbReference type="EMBL" id="MFC6591104.1"/>
    </source>
</evidence>
<organism evidence="2 3">
    <name type="scientific">Deinococcus lacus</name>
    <dbReference type="NCBI Taxonomy" id="392561"/>
    <lineage>
        <taxon>Bacteria</taxon>
        <taxon>Thermotogati</taxon>
        <taxon>Deinococcota</taxon>
        <taxon>Deinococci</taxon>
        <taxon>Deinococcales</taxon>
        <taxon>Deinococcaceae</taxon>
        <taxon>Deinococcus</taxon>
    </lineage>
</organism>
<name>A0ABW1YAC3_9DEIO</name>
<feature type="region of interest" description="Disordered" evidence="1">
    <location>
        <begin position="305"/>
        <end position="401"/>
    </location>
</feature>